<keyword evidence="2" id="KW-0808">Transferase</keyword>
<feature type="domain" description="Glycosyltransferase 2-like" evidence="1">
    <location>
        <begin position="17"/>
        <end position="179"/>
    </location>
</feature>
<dbReference type="PANTHER" id="PTHR22916:SF3">
    <property type="entry name" value="UDP-GLCNAC:BETAGAL BETA-1,3-N-ACETYLGLUCOSAMINYLTRANSFERASE-LIKE PROTEIN 1"/>
    <property type="match status" value="1"/>
</dbReference>
<dbReference type="Pfam" id="PF00535">
    <property type="entry name" value="Glycos_transf_2"/>
    <property type="match status" value="1"/>
</dbReference>
<evidence type="ECO:0000259" key="1">
    <source>
        <dbReference type="Pfam" id="PF00535"/>
    </source>
</evidence>
<dbReference type="GO" id="GO:0016758">
    <property type="term" value="F:hexosyltransferase activity"/>
    <property type="evidence" value="ECO:0007669"/>
    <property type="project" value="UniProtKB-ARBA"/>
</dbReference>
<accession>A0A5A4U5U6</accession>
<sequence length="320" mass="37064">MESIKKMMVQKDIKVDIILASYNSNGYIKEQLQSILQQTYKNLRVLIRDDGSSDDTVEIIQEIIKSDERVYFINDGFPSNGVGENFKILLKHCESKYVLLSDQDDVWLPEKVATLVEFAEKNFKDEEPSIAYAPGRVVDSVLIDTGVLTNYKNKAKNLRDIFLMNGGIQGCAMIINKALYKKALEKNIFWYMHDQVLTLFALTFGKTHFIKKPLFLYRQHSFNVVGYNSSSLVMKLKKYLLCKSTTFLISKESYELFKIFYRYYNTEMSGENRNLMNKIIKCKDGSIVLMLYFILRNNITLNDSLLRALIKCCIAKKIVE</sequence>
<organism evidence="2">
    <name type="scientific">Escherichia albertii</name>
    <dbReference type="NCBI Taxonomy" id="208962"/>
    <lineage>
        <taxon>Bacteria</taxon>
        <taxon>Pseudomonadati</taxon>
        <taxon>Pseudomonadota</taxon>
        <taxon>Gammaproteobacteria</taxon>
        <taxon>Enterobacterales</taxon>
        <taxon>Enterobacteriaceae</taxon>
        <taxon>Escherichia</taxon>
    </lineage>
</organism>
<name>A0A5A4U5U6_ESCAL</name>
<reference evidence="2" key="1">
    <citation type="submission" date="2019-07" db="EMBL/GenBank/DDBJ databases">
        <title>Overview of O-antigen diversity of Escherichia albertii, an emerging enteropathogen; genetic structure, serology, and development of O-genotyping method.</title>
        <authorList>
            <person name="Ooka T."/>
            <person name="Seto K."/>
            <person name="Ogura Y."/>
            <person name="Iguchi A."/>
            <person name="Imura N."/>
            <person name="Honda M."/>
            <person name="Etoh Y."/>
            <person name="Ikeda T."/>
            <person name="Sugitani W."/>
            <person name="Konno T."/>
            <person name="Kawano K."/>
            <person name="Kudo Y."/>
            <person name="Murakami K."/>
            <person name="Hayashi T."/>
            <person name="Nishi J."/>
        </authorList>
    </citation>
    <scope>NUCLEOTIDE SEQUENCE</scope>
    <source>
        <strain evidence="2">B156</strain>
    </source>
</reference>
<proteinExistence type="predicted"/>
<dbReference type="SUPFAM" id="SSF53448">
    <property type="entry name" value="Nucleotide-diphospho-sugar transferases"/>
    <property type="match status" value="1"/>
</dbReference>
<dbReference type="InterPro" id="IPR029044">
    <property type="entry name" value="Nucleotide-diphossugar_trans"/>
</dbReference>
<dbReference type="Gene3D" id="3.90.550.10">
    <property type="entry name" value="Spore Coat Polysaccharide Biosynthesis Protein SpsA, Chain A"/>
    <property type="match status" value="1"/>
</dbReference>
<dbReference type="EMBL" id="LC494356">
    <property type="protein sequence ID" value="BBM63159.1"/>
    <property type="molecule type" value="Genomic_DNA"/>
</dbReference>
<dbReference type="AlphaFoldDB" id="A0A5A4U5U6"/>
<evidence type="ECO:0000313" key="2">
    <source>
        <dbReference type="EMBL" id="BBM63159.1"/>
    </source>
</evidence>
<dbReference type="InterPro" id="IPR001173">
    <property type="entry name" value="Glyco_trans_2-like"/>
</dbReference>
<protein>
    <submittedName>
        <fullName evidence="2">Putative glycosyltransferase</fullName>
    </submittedName>
</protein>
<dbReference type="PANTHER" id="PTHR22916">
    <property type="entry name" value="GLYCOSYLTRANSFERASE"/>
    <property type="match status" value="1"/>
</dbReference>